<dbReference type="PROSITE" id="PS00518">
    <property type="entry name" value="ZF_RING_1"/>
    <property type="match status" value="1"/>
</dbReference>
<evidence type="ECO:0000256" key="5">
    <source>
        <dbReference type="ARBA" id="ARBA00022679"/>
    </source>
</evidence>
<reference evidence="15 16" key="1">
    <citation type="submission" date="2014-06" db="EMBL/GenBank/DDBJ databases">
        <authorList>
            <person name="Swart Estienne"/>
        </authorList>
    </citation>
    <scope>NUCLEOTIDE SEQUENCE [LARGE SCALE GENOMIC DNA]</scope>
    <source>
        <strain evidence="15 16">130c</strain>
    </source>
</reference>
<comment type="pathway">
    <text evidence="3">Protein modification; protein ubiquitination.</text>
</comment>
<evidence type="ECO:0000256" key="3">
    <source>
        <dbReference type="ARBA" id="ARBA00004906"/>
    </source>
</evidence>
<dbReference type="GO" id="GO:0016567">
    <property type="term" value="P:protein ubiquitination"/>
    <property type="evidence" value="ECO:0007669"/>
    <property type="project" value="InterPro"/>
</dbReference>
<dbReference type="EC" id="2.3.2.31" evidence="4"/>
<dbReference type="PROSITE" id="PS51873">
    <property type="entry name" value="TRIAD"/>
    <property type="match status" value="1"/>
</dbReference>
<keyword evidence="11" id="KW-0862">Zinc</keyword>
<dbReference type="Pfam" id="PF01485">
    <property type="entry name" value="IBR"/>
    <property type="match status" value="1"/>
</dbReference>
<proteinExistence type="predicted"/>
<dbReference type="GO" id="GO:0031090">
    <property type="term" value="C:organelle membrane"/>
    <property type="evidence" value="ECO:0007669"/>
    <property type="project" value="UniProtKB-ARBA"/>
</dbReference>
<evidence type="ECO:0000313" key="16">
    <source>
        <dbReference type="Proteomes" id="UP000039865"/>
    </source>
</evidence>
<organism evidence="15 16">
    <name type="scientific">Stylonychia lemnae</name>
    <name type="common">Ciliate</name>
    <dbReference type="NCBI Taxonomy" id="5949"/>
    <lineage>
        <taxon>Eukaryota</taxon>
        <taxon>Sar</taxon>
        <taxon>Alveolata</taxon>
        <taxon>Ciliophora</taxon>
        <taxon>Intramacronucleata</taxon>
        <taxon>Spirotrichea</taxon>
        <taxon>Stichotrichia</taxon>
        <taxon>Sporadotrichida</taxon>
        <taxon>Oxytrichidae</taxon>
        <taxon>Stylonychinae</taxon>
        <taxon>Stylonychia</taxon>
    </lineage>
</organism>
<keyword evidence="10" id="KW-0833">Ubl conjugation pathway</keyword>
<evidence type="ECO:0000256" key="6">
    <source>
        <dbReference type="ARBA" id="ARBA00022692"/>
    </source>
</evidence>
<evidence type="ECO:0000256" key="11">
    <source>
        <dbReference type="ARBA" id="ARBA00022833"/>
    </source>
</evidence>
<dbReference type="AlphaFoldDB" id="A0A078BEA9"/>
<dbReference type="InterPro" id="IPR031127">
    <property type="entry name" value="E3_UB_ligase_RBR"/>
</dbReference>
<accession>A0A078BEA9</accession>
<evidence type="ECO:0000256" key="8">
    <source>
        <dbReference type="ARBA" id="ARBA00022737"/>
    </source>
</evidence>
<dbReference type="Proteomes" id="UP000039865">
    <property type="component" value="Unassembled WGS sequence"/>
</dbReference>
<dbReference type="SUPFAM" id="SSF57850">
    <property type="entry name" value="RING/U-box"/>
    <property type="match status" value="3"/>
</dbReference>
<dbReference type="InParanoid" id="A0A078BEA9"/>
<dbReference type="InterPro" id="IPR002867">
    <property type="entry name" value="IBR_dom"/>
</dbReference>
<keyword evidence="16" id="KW-1185">Reference proteome</keyword>
<keyword evidence="5" id="KW-0808">Transferase</keyword>
<keyword evidence="12" id="KW-1133">Transmembrane helix</keyword>
<evidence type="ECO:0000256" key="4">
    <source>
        <dbReference type="ARBA" id="ARBA00012251"/>
    </source>
</evidence>
<keyword evidence="6" id="KW-0812">Transmembrane</keyword>
<dbReference type="FunFam" id="3.30.40.10:FF:000051">
    <property type="entry name" value="RBR-type E3 ubiquitin transferase"/>
    <property type="match status" value="1"/>
</dbReference>
<dbReference type="OrthoDB" id="286645at2759"/>
<keyword evidence="7" id="KW-0479">Metal-binding</keyword>
<dbReference type="InterPro" id="IPR013083">
    <property type="entry name" value="Znf_RING/FYVE/PHD"/>
</dbReference>
<evidence type="ECO:0000256" key="13">
    <source>
        <dbReference type="ARBA" id="ARBA00023136"/>
    </source>
</evidence>
<dbReference type="GO" id="GO:0008270">
    <property type="term" value="F:zinc ion binding"/>
    <property type="evidence" value="ECO:0007669"/>
    <property type="project" value="UniProtKB-KW"/>
</dbReference>
<feature type="domain" description="RING-type" evidence="14">
    <location>
        <begin position="72"/>
        <end position="275"/>
    </location>
</feature>
<dbReference type="GO" id="GO:0061630">
    <property type="term" value="F:ubiquitin protein ligase activity"/>
    <property type="evidence" value="ECO:0007669"/>
    <property type="project" value="UniProtKB-EC"/>
</dbReference>
<dbReference type="Gene3D" id="3.30.40.10">
    <property type="entry name" value="Zinc/RING finger domain, C3HC4 (zinc finger)"/>
    <property type="match status" value="1"/>
</dbReference>
<evidence type="ECO:0000256" key="7">
    <source>
        <dbReference type="ARBA" id="ARBA00022723"/>
    </source>
</evidence>
<dbReference type="InterPro" id="IPR027370">
    <property type="entry name" value="Znf-RING_euk"/>
</dbReference>
<comment type="subcellular location">
    <subcellularLocation>
        <location evidence="2">Membrane</location>
        <topology evidence="2">Single-pass membrane protein</topology>
    </subcellularLocation>
</comment>
<keyword evidence="13" id="KW-0472">Membrane</keyword>
<evidence type="ECO:0000313" key="15">
    <source>
        <dbReference type="EMBL" id="CDW91472.1"/>
    </source>
</evidence>
<name>A0A078BEA9_STYLE</name>
<dbReference type="EMBL" id="CCKQ01019461">
    <property type="protein sequence ID" value="CDW91472.1"/>
    <property type="molecule type" value="Genomic_DNA"/>
</dbReference>
<dbReference type="Pfam" id="PF13445">
    <property type="entry name" value="zf-RING_UBOX"/>
    <property type="match status" value="1"/>
</dbReference>
<dbReference type="InterPro" id="IPR017907">
    <property type="entry name" value="Znf_RING_CS"/>
</dbReference>
<gene>
    <name evidence="15" type="primary">Contig8578.g9150</name>
    <name evidence="15" type="ORF">STYLEM_20627</name>
</gene>
<dbReference type="GO" id="GO:0005737">
    <property type="term" value="C:cytoplasm"/>
    <property type="evidence" value="ECO:0007669"/>
    <property type="project" value="UniProtKB-ARBA"/>
</dbReference>
<evidence type="ECO:0000256" key="2">
    <source>
        <dbReference type="ARBA" id="ARBA00004167"/>
    </source>
</evidence>
<keyword evidence="9" id="KW-0863">Zinc-finger</keyword>
<dbReference type="InterPro" id="IPR044066">
    <property type="entry name" value="TRIAD_supradom"/>
</dbReference>
<evidence type="ECO:0000256" key="10">
    <source>
        <dbReference type="ARBA" id="ARBA00022786"/>
    </source>
</evidence>
<dbReference type="SMART" id="SM00647">
    <property type="entry name" value="IBR"/>
    <property type="match status" value="2"/>
</dbReference>
<evidence type="ECO:0000256" key="9">
    <source>
        <dbReference type="ARBA" id="ARBA00022771"/>
    </source>
</evidence>
<dbReference type="PANTHER" id="PTHR11685">
    <property type="entry name" value="RBR FAMILY RING FINGER AND IBR DOMAIN-CONTAINING"/>
    <property type="match status" value="1"/>
</dbReference>
<evidence type="ECO:0000256" key="1">
    <source>
        <dbReference type="ARBA" id="ARBA00001798"/>
    </source>
</evidence>
<dbReference type="Gene3D" id="1.20.120.1750">
    <property type="match status" value="1"/>
</dbReference>
<dbReference type="CDD" id="cd20336">
    <property type="entry name" value="Rcat_RBR"/>
    <property type="match status" value="1"/>
</dbReference>
<comment type="catalytic activity">
    <reaction evidence="1">
        <text>[E2 ubiquitin-conjugating enzyme]-S-ubiquitinyl-L-cysteine + [acceptor protein]-L-lysine = [E2 ubiquitin-conjugating enzyme]-L-cysteine + [acceptor protein]-N(6)-ubiquitinyl-L-lysine.</text>
        <dbReference type="EC" id="2.3.2.31"/>
    </reaction>
</comment>
<evidence type="ECO:0000259" key="14">
    <source>
        <dbReference type="PROSITE" id="PS51873"/>
    </source>
</evidence>
<evidence type="ECO:0000256" key="12">
    <source>
        <dbReference type="ARBA" id="ARBA00022989"/>
    </source>
</evidence>
<dbReference type="Pfam" id="PF22191">
    <property type="entry name" value="IBR_1"/>
    <property type="match status" value="1"/>
</dbReference>
<sequence>MNQAEQKFQASEDKDLSNSEETYKINQNIQIDDLESYVNISLTEQSTEHLIEDLEISYRSYDQADSLINQVEIVQPRQSFFEAVRRLSLNCGHTFCEGCLEEMIIYAINVSGEVHKLKCPDYNCQAVLSREVIKNLTNKNQFSKYLGLQQNYDLINNKNKKFCPIPDCKNVLERNRLIINTKVKCSKCEKNVCFDCQSIWHQGKSCRQYQREIINSLSLNKDAQKCPKCKVVIEKNEGCIHMLCYKCQHNFCWGCGFPVDHIIHDDEIQKYLFYGICTNGKYQTISIKKLMGAGHFFGLVMDLTVCIEIQLKITKVLWQKRQLFIYSLLDFLLV</sequence>
<dbReference type="CDD" id="cd20335">
    <property type="entry name" value="BRcat_RBR"/>
    <property type="match status" value="1"/>
</dbReference>
<protein>
    <recommendedName>
        <fullName evidence="4">RBR-type E3 ubiquitin transferase</fullName>
        <ecNumber evidence="4">2.3.2.31</ecNumber>
    </recommendedName>
</protein>
<keyword evidence="8" id="KW-0677">Repeat</keyword>